<feature type="transmembrane region" description="Helical" evidence="1">
    <location>
        <begin position="83"/>
        <end position="107"/>
    </location>
</feature>
<sequence length="111" mass="11690">MAAQAGDEDSKSSCSGSATRSLFRHTLAEACAPSCSCSSQSPAGHVGPTFVSDAFCWPSPPTVQREDRDAGLEYSGHTIDKSWALPLLVLHASTLCYCCCCSILLIMGACR</sequence>
<evidence type="ECO:0000313" key="3">
    <source>
        <dbReference type="Proteomes" id="UP000240493"/>
    </source>
</evidence>
<keyword evidence="1" id="KW-0812">Transmembrane</keyword>
<name>A0A2T3YWX8_TRIA4</name>
<gene>
    <name evidence="2" type="ORF">M441DRAFT_274643</name>
</gene>
<reference evidence="2 3" key="1">
    <citation type="submission" date="2016-07" db="EMBL/GenBank/DDBJ databases">
        <title>Multiple horizontal gene transfer events from other fungi enriched the ability of initially mycotrophic Trichoderma (Ascomycota) to feed on dead plant biomass.</title>
        <authorList>
            <consortium name="DOE Joint Genome Institute"/>
            <person name="Aerts A."/>
            <person name="Atanasova L."/>
            <person name="Chenthamara K."/>
            <person name="Zhang J."/>
            <person name="Grujic M."/>
            <person name="Henrissat B."/>
            <person name="Kuo A."/>
            <person name="Salamov A."/>
            <person name="Lipzen A."/>
            <person name="Labutti K."/>
            <person name="Barry K."/>
            <person name="Miao Y."/>
            <person name="Rahimi M.J."/>
            <person name="Shen Q."/>
            <person name="Grigoriev I.V."/>
            <person name="Kubicek C.P."/>
            <person name="Druzhinina I.S."/>
        </authorList>
    </citation>
    <scope>NUCLEOTIDE SEQUENCE [LARGE SCALE GENOMIC DNA]</scope>
    <source>
        <strain evidence="2 3">CBS 433.97</strain>
    </source>
</reference>
<organism evidence="2 3">
    <name type="scientific">Trichoderma asperellum (strain ATCC 204424 / CBS 433.97 / NBRC 101777)</name>
    <dbReference type="NCBI Taxonomy" id="1042311"/>
    <lineage>
        <taxon>Eukaryota</taxon>
        <taxon>Fungi</taxon>
        <taxon>Dikarya</taxon>
        <taxon>Ascomycota</taxon>
        <taxon>Pezizomycotina</taxon>
        <taxon>Sordariomycetes</taxon>
        <taxon>Hypocreomycetidae</taxon>
        <taxon>Hypocreales</taxon>
        <taxon>Hypocreaceae</taxon>
        <taxon>Trichoderma</taxon>
    </lineage>
</organism>
<dbReference type="EMBL" id="KZ679269">
    <property type="protein sequence ID" value="PTB37040.1"/>
    <property type="molecule type" value="Genomic_DNA"/>
</dbReference>
<keyword evidence="1" id="KW-0472">Membrane</keyword>
<accession>A0A2T3YWX8</accession>
<keyword evidence="3" id="KW-1185">Reference proteome</keyword>
<dbReference type="Proteomes" id="UP000240493">
    <property type="component" value="Unassembled WGS sequence"/>
</dbReference>
<keyword evidence="1" id="KW-1133">Transmembrane helix</keyword>
<evidence type="ECO:0000313" key="2">
    <source>
        <dbReference type="EMBL" id="PTB37040.1"/>
    </source>
</evidence>
<evidence type="ECO:0000256" key="1">
    <source>
        <dbReference type="SAM" id="Phobius"/>
    </source>
</evidence>
<proteinExistence type="predicted"/>
<dbReference type="AlphaFoldDB" id="A0A2T3YWX8"/>
<protein>
    <submittedName>
        <fullName evidence="2">Uncharacterized protein</fullName>
    </submittedName>
</protein>